<accession>A0A918WGW2</accession>
<sequence>MENDDAGPDEAGADGAGAQDAGADDADADGAGVEDAGADDASSRWGKSSFDDVYRRADPRAYFARLAPLHYQVPHHAQPVFRDILADRIRAEPAGGPVTVVDLCCSYGINAALINHDLTLQDLYDRYTGSGTTGLSLSELIAMDKEFYAERRRADAVRIVGIDASPRAVAYAAAVGLLDAAFAANLETTPVGASLTDALASASLVTVTGGLSYIGPRTFDAVCAPARGRAWVAAFAVRPVDYRPVADALRRHGLVTRAAARPHRQRRFTDADEQQRVLARVRAAGLDPTGLETTGYYYATLYQSRPAAAWRGHRDDGTEPE</sequence>
<comment type="caution">
    <text evidence="2">The sequence shown here is derived from an EMBL/GenBank/DDBJ whole genome shotgun (WGS) entry which is preliminary data.</text>
</comment>
<keyword evidence="2" id="KW-0489">Methyltransferase</keyword>
<dbReference type="AlphaFoldDB" id="A0A918WGW2"/>
<protein>
    <submittedName>
        <fullName evidence="2">Methyltransferase type 12</fullName>
    </submittedName>
</protein>
<evidence type="ECO:0000256" key="1">
    <source>
        <dbReference type="SAM" id="MobiDB-lite"/>
    </source>
</evidence>
<dbReference type="GO" id="GO:0008168">
    <property type="term" value="F:methyltransferase activity"/>
    <property type="evidence" value="ECO:0007669"/>
    <property type="project" value="UniProtKB-KW"/>
</dbReference>
<dbReference type="InterPro" id="IPR029063">
    <property type="entry name" value="SAM-dependent_MTases_sf"/>
</dbReference>
<feature type="compositionally biased region" description="Acidic residues" evidence="1">
    <location>
        <begin position="1"/>
        <end position="12"/>
    </location>
</feature>
<dbReference type="EMBL" id="BMVB01000005">
    <property type="protein sequence ID" value="GHC45509.1"/>
    <property type="molecule type" value="Genomic_DNA"/>
</dbReference>
<reference evidence="2" key="1">
    <citation type="journal article" date="2014" name="Int. J. Syst. Evol. Microbiol.">
        <title>Complete genome sequence of Corynebacterium casei LMG S-19264T (=DSM 44701T), isolated from a smear-ripened cheese.</title>
        <authorList>
            <consortium name="US DOE Joint Genome Institute (JGI-PGF)"/>
            <person name="Walter F."/>
            <person name="Albersmeier A."/>
            <person name="Kalinowski J."/>
            <person name="Ruckert C."/>
        </authorList>
    </citation>
    <scope>NUCLEOTIDE SEQUENCE</scope>
    <source>
        <strain evidence="2">JCM 4633</strain>
    </source>
</reference>
<reference evidence="2" key="2">
    <citation type="submission" date="2020-09" db="EMBL/GenBank/DDBJ databases">
        <authorList>
            <person name="Sun Q."/>
            <person name="Ohkuma M."/>
        </authorList>
    </citation>
    <scope>NUCLEOTIDE SEQUENCE</scope>
    <source>
        <strain evidence="2">JCM 4633</strain>
    </source>
</reference>
<proteinExistence type="predicted"/>
<keyword evidence="2" id="KW-0808">Transferase</keyword>
<dbReference type="GO" id="GO:0032259">
    <property type="term" value="P:methylation"/>
    <property type="evidence" value="ECO:0007669"/>
    <property type="project" value="UniProtKB-KW"/>
</dbReference>
<dbReference type="Gene3D" id="3.40.50.150">
    <property type="entry name" value="Vaccinia Virus protein VP39"/>
    <property type="match status" value="1"/>
</dbReference>
<organism evidence="2 3">
    <name type="scientific">Streptomyces cinnamoneus</name>
    <name type="common">Streptoverticillium cinnamoneum</name>
    <dbReference type="NCBI Taxonomy" id="53446"/>
    <lineage>
        <taxon>Bacteria</taxon>
        <taxon>Bacillati</taxon>
        <taxon>Actinomycetota</taxon>
        <taxon>Actinomycetes</taxon>
        <taxon>Kitasatosporales</taxon>
        <taxon>Streptomycetaceae</taxon>
        <taxon>Streptomyces</taxon>
        <taxon>Streptomyces cinnamoneus group</taxon>
    </lineage>
</organism>
<dbReference type="SUPFAM" id="SSF53335">
    <property type="entry name" value="S-adenosyl-L-methionine-dependent methyltransferases"/>
    <property type="match status" value="1"/>
</dbReference>
<feature type="region of interest" description="Disordered" evidence="1">
    <location>
        <begin position="1"/>
        <end position="45"/>
    </location>
</feature>
<dbReference type="RefSeq" id="WP_190109403.1">
    <property type="nucleotide sequence ID" value="NZ_BMVB01000005.1"/>
</dbReference>
<gene>
    <name evidence="2" type="ORF">GCM10010507_21010</name>
</gene>
<name>A0A918WGW2_STRCJ</name>
<evidence type="ECO:0000313" key="2">
    <source>
        <dbReference type="EMBL" id="GHC45509.1"/>
    </source>
</evidence>
<evidence type="ECO:0000313" key="3">
    <source>
        <dbReference type="Proteomes" id="UP000646244"/>
    </source>
</evidence>
<dbReference type="Proteomes" id="UP000646244">
    <property type="component" value="Unassembled WGS sequence"/>
</dbReference>